<sequence length="105" mass="12485">MTFPLHHHVETCKEIKFEDVCQMISHELCVALILKHDLPLKFVEYNELRSWIKYLNPYAIPIFRNTSKSDVLKIYMTVAFDLWLSCNTKVYIRLKVVSHAMDKIK</sequence>
<evidence type="ECO:0000313" key="2">
    <source>
        <dbReference type="Proteomes" id="UP000257109"/>
    </source>
</evidence>
<organism evidence="1 2">
    <name type="scientific">Mucuna pruriens</name>
    <name type="common">Velvet bean</name>
    <name type="synonym">Dolichos pruriens</name>
    <dbReference type="NCBI Taxonomy" id="157652"/>
    <lineage>
        <taxon>Eukaryota</taxon>
        <taxon>Viridiplantae</taxon>
        <taxon>Streptophyta</taxon>
        <taxon>Embryophyta</taxon>
        <taxon>Tracheophyta</taxon>
        <taxon>Spermatophyta</taxon>
        <taxon>Magnoliopsida</taxon>
        <taxon>eudicotyledons</taxon>
        <taxon>Gunneridae</taxon>
        <taxon>Pentapetalae</taxon>
        <taxon>rosids</taxon>
        <taxon>fabids</taxon>
        <taxon>Fabales</taxon>
        <taxon>Fabaceae</taxon>
        <taxon>Papilionoideae</taxon>
        <taxon>50 kb inversion clade</taxon>
        <taxon>NPAAA clade</taxon>
        <taxon>indigoferoid/millettioid clade</taxon>
        <taxon>Phaseoleae</taxon>
        <taxon>Mucuna</taxon>
    </lineage>
</organism>
<gene>
    <name evidence="1" type="ORF">CR513_15009</name>
</gene>
<feature type="non-terminal residue" evidence="1">
    <location>
        <position position="1"/>
    </location>
</feature>
<reference evidence="1" key="1">
    <citation type="submission" date="2018-05" db="EMBL/GenBank/DDBJ databases">
        <title>Draft genome of Mucuna pruriens seed.</title>
        <authorList>
            <person name="Nnadi N.E."/>
            <person name="Vos R."/>
            <person name="Hasami M.H."/>
            <person name="Devisetty U.K."/>
            <person name="Aguiy J.C."/>
        </authorList>
    </citation>
    <scope>NUCLEOTIDE SEQUENCE [LARGE SCALE GENOMIC DNA]</scope>
    <source>
        <strain evidence="1">JCA_2017</strain>
    </source>
</reference>
<dbReference type="AlphaFoldDB" id="A0A371HFS9"/>
<name>A0A371HFS9_MUCPR</name>
<accession>A0A371HFS9</accession>
<evidence type="ECO:0000313" key="1">
    <source>
        <dbReference type="EMBL" id="RDY01638.1"/>
    </source>
</evidence>
<protein>
    <submittedName>
        <fullName evidence="1">Uncharacterized protein</fullName>
    </submittedName>
</protein>
<dbReference type="Proteomes" id="UP000257109">
    <property type="component" value="Unassembled WGS sequence"/>
</dbReference>
<feature type="non-terminal residue" evidence="1">
    <location>
        <position position="105"/>
    </location>
</feature>
<comment type="caution">
    <text evidence="1">The sequence shown here is derived from an EMBL/GenBank/DDBJ whole genome shotgun (WGS) entry which is preliminary data.</text>
</comment>
<proteinExistence type="predicted"/>
<dbReference type="OrthoDB" id="1873329at2759"/>
<keyword evidence="2" id="KW-1185">Reference proteome</keyword>
<dbReference type="EMBL" id="QJKJ01002717">
    <property type="protein sequence ID" value="RDY01638.1"/>
    <property type="molecule type" value="Genomic_DNA"/>
</dbReference>